<dbReference type="EMBL" id="JANDWU010000026">
    <property type="protein sequence ID" value="MCP9550263.1"/>
    <property type="molecule type" value="Genomic_DNA"/>
</dbReference>
<feature type="transmembrane region" description="Helical" evidence="1">
    <location>
        <begin position="94"/>
        <end position="118"/>
    </location>
</feature>
<proteinExistence type="predicted"/>
<organism evidence="2 3">
    <name type="scientific">Segatella copri</name>
    <dbReference type="NCBI Taxonomy" id="165179"/>
    <lineage>
        <taxon>Bacteria</taxon>
        <taxon>Pseudomonadati</taxon>
        <taxon>Bacteroidota</taxon>
        <taxon>Bacteroidia</taxon>
        <taxon>Bacteroidales</taxon>
        <taxon>Prevotellaceae</taxon>
        <taxon>Segatella</taxon>
    </lineage>
</organism>
<comment type="caution">
    <text evidence="2">The sequence shown here is derived from an EMBL/GenBank/DDBJ whole genome shotgun (WGS) entry which is preliminary data.</text>
</comment>
<evidence type="ECO:0000256" key="1">
    <source>
        <dbReference type="SAM" id="Phobius"/>
    </source>
</evidence>
<dbReference type="RefSeq" id="WP_254970077.1">
    <property type="nucleotide sequence ID" value="NZ_JANDWU010000026.1"/>
</dbReference>
<evidence type="ECO:0000313" key="3">
    <source>
        <dbReference type="Proteomes" id="UP001205506"/>
    </source>
</evidence>
<dbReference type="AlphaFoldDB" id="A0AAW5ICL9"/>
<gene>
    <name evidence="2" type="ORF">NNC68_12400</name>
</gene>
<feature type="transmembrane region" description="Helical" evidence="1">
    <location>
        <begin position="48"/>
        <end position="67"/>
    </location>
</feature>
<keyword evidence="1" id="KW-0472">Membrane</keyword>
<feature type="transmembrane region" description="Helical" evidence="1">
    <location>
        <begin position="9"/>
        <end position="28"/>
    </location>
</feature>
<keyword evidence="1" id="KW-0812">Transmembrane</keyword>
<sequence length="151" mass="17874">MTPSDRGQAIVMSFMPLQLLLLWHIGGVVVSVENNYIIRFFECFVRNVYSLILWLAYFIAFFIIYICHKKRKEYYCTLPNNELKVVKQQHKKYVIIWSTASIIIPFLCGVITYIPYYIYEHETLKSIIIVIGVLIVSLICLHAKTEYRKRK</sequence>
<name>A0AAW5ICL9_9BACT</name>
<keyword evidence="1" id="KW-1133">Transmembrane helix</keyword>
<protein>
    <submittedName>
        <fullName evidence="2">Uncharacterized protein</fullName>
    </submittedName>
</protein>
<feature type="transmembrane region" description="Helical" evidence="1">
    <location>
        <begin position="124"/>
        <end position="143"/>
    </location>
</feature>
<reference evidence="2" key="1">
    <citation type="submission" date="2022-07" db="EMBL/GenBank/DDBJ databases">
        <title>Prevotella copri.</title>
        <authorList>
            <person name="Yang C."/>
        </authorList>
    </citation>
    <scope>NUCLEOTIDE SEQUENCE</scope>
    <source>
        <strain evidence="2">HF1805</strain>
    </source>
</reference>
<accession>A0AAW5ICL9</accession>
<evidence type="ECO:0000313" key="2">
    <source>
        <dbReference type="EMBL" id="MCP9550263.1"/>
    </source>
</evidence>
<dbReference type="Proteomes" id="UP001205506">
    <property type="component" value="Unassembled WGS sequence"/>
</dbReference>